<dbReference type="AlphaFoldDB" id="A0AAW2W2D9"/>
<name>A0AAW2W2D9_SESRA</name>
<sequence>MNTELTKPFTLEEVTQASKQLHPLKSPGVDEVFRGLLRKAEREGHLQGVKAPMLELKELPKHLKYTFLGENDTLPIIISTKLSTLEEEKLIRVIREFREAIGWIIADIKGLSPSTCMHRILLEE</sequence>
<evidence type="ECO:0000313" key="1">
    <source>
        <dbReference type="EMBL" id="KAL0435404.1"/>
    </source>
</evidence>
<reference evidence="1" key="1">
    <citation type="submission" date="2020-06" db="EMBL/GenBank/DDBJ databases">
        <authorList>
            <person name="Li T."/>
            <person name="Hu X."/>
            <person name="Zhang T."/>
            <person name="Song X."/>
            <person name="Zhang H."/>
            <person name="Dai N."/>
            <person name="Sheng W."/>
            <person name="Hou X."/>
            <person name="Wei L."/>
        </authorList>
    </citation>
    <scope>NUCLEOTIDE SEQUENCE</scope>
    <source>
        <strain evidence="1">G02</strain>
        <tissue evidence="1">Leaf</tissue>
    </source>
</reference>
<proteinExistence type="predicted"/>
<dbReference type="EMBL" id="JACGWJ010000002">
    <property type="protein sequence ID" value="KAL0435404.1"/>
    <property type="molecule type" value="Genomic_DNA"/>
</dbReference>
<reference evidence="1" key="2">
    <citation type="journal article" date="2024" name="Plant">
        <title>Genomic evolution and insights into agronomic trait innovations of Sesamum species.</title>
        <authorList>
            <person name="Miao H."/>
            <person name="Wang L."/>
            <person name="Qu L."/>
            <person name="Liu H."/>
            <person name="Sun Y."/>
            <person name="Le M."/>
            <person name="Wang Q."/>
            <person name="Wei S."/>
            <person name="Zheng Y."/>
            <person name="Lin W."/>
            <person name="Duan Y."/>
            <person name="Cao H."/>
            <person name="Xiong S."/>
            <person name="Wang X."/>
            <person name="Wei L."/>
            <person name="Li C."/>
            <person name="Ma Q."/>
            <person name="Ju M."/>
            <person name="Zhao R."/>
            <person name="Li G."/>
            <person name="Mu C."/>
            <person name="Tian Q."/>
            <person name="Mei H."/>
            <person name="Zhang T."/>
            <person name="Gao T."/>
            <person name="Zhang H."/>
        </authorList>
    </citation>
    <scope>NUCLEOTIDE SEQUENCE</scope>
    <source>
        <strain evidence="1">G02</strain>
    </source>
</reference>
<protein>
    <submittedName>
        <fullName evidence="1">Uncharacterized protein</fullName>
    </submittedName>
</protein>
<accession>A0AAW2W2D9</accession>
<comment type="caution">
    <text evidence="1">The sequence shown here is derived from an EMBL/GenBank/DDBJ whole genome shotgun (WGS) entry which is preliminary data.</text>
</comment>
<gene>
    <name evidence="1" type="ORF">Sradi_0248300</name>
</gene>
<organism evidence="1">
    <name type="scientific">Sesamum radiatum</name>
    <name type="common">Black benniseed</name>
    <dbReference type="NCBI Taxonomy" id="300843"/>
    <lineage>
        <taxon>Eukaryota</taxon>
        <taxon>Viridiplantae</taxon>
        <taxon>Streptophyta</taxon>
        <taxon>Embryophyta</taxon>
        <taxon>Tracheophyta</taxon>
        <taxon>Spermatophyta</taxon>
        <taxon>Magnoliopsida</taxon>
        <taxon>eudicotyledons</taxon>
        <taxon>Gunneridae</taxon>
        <taxon>Pentapetalae</taxon>
        <taxon>asterids</taxon>
        <taxon>lamiids</taxon>
        <taxon>Lamiales</taxon>
        <taxon>Pedaliaceae</taxon>
        <taxon>Sesamum</taxon>
    </lineage>
</organism>